<dbReference type="SUPFAM" id="SSF55383">
    <property type="entry name" value="Copper amine oxidase, domain N"/>
    <property type="match status" value="1"/>
</dbReference>
<dbReference type="Gene3D" id="3.30.457.10">
    <property type="entry name" value="Copper amine oxidase-like, N-terminal domain"/>
    <property type="match status" value="1"/>
</dbReference>
<keyword evidence="1" id="KW-0732">Signal</keyword>
<feature type="domain" description="Copper amine oxidase-like N-terminal" evidence="2">
    <location>
        <begin position="41"/>
        <end position="144"/>
    </location>
</feature>
<comment type="caution">
    <text evidence="3">The sequence shown here is derived from an EMBL/GenBank/DDBJ whole genome shotgun (WGS) entry which is preliminary data.</text>
</comment>
<dbReference type="Proteomes" id="UP001165962">
    <property type="component" value="Unassembled WGS sequence"/>
</dbReference>
<dbReference type="EMBL" id="JAAOIW010000008">
    <property type="protein sequence ID" value="NHN32388.1"/>
    <property type="molecule type" value="Genomic_DNA"/>
</dbReference>
<protein>
    <submittedName>
        <fullName evidence="3">Copper amine oxidase N-terminal domain-containing protein</fullName>
    </submittedName>
</protein>
<proteinExistence type="predicted"/>
<feature type="chain" id="PRO_5046206737" evidence="1">
    <location>
        <begin position="29"/>
        <end position="264"/>
    </location>
</feature>
<reference evidence="3" key="1">
    <citation type="submission" date="2020-03" db="EMBL/GenBank/DDBJ databases">
        <title>Draft sequencing of Paenibacilllus sp. S3N08.</title>
        <authorList>
            <person name="Kim D.-U."/>
        </authorList>
    </citation>
    <scope>NUCLEOTIDE SEQUENCE</scope>
    <source>
        <strain evidence="3">S3N08</strain>
    </source>
</reference>
<dbReference type="Pfam" id="PF07833">
    <property type="entry name" value="Cu_amine_oxidN1"/>
    <property type="match status" value="1"/>
</dbReference>
<sequence length="264" mass="29375">MHRLKSFQWIVIGLTICMLMVVPLSASAEESAQIPIYISQEKQQWAEQPFIEQGNTMVPMRALFEKLGFNVTWDAERQMATAVKGGLSIMLTINKGTAVVNQAAYFLEVSPKIHNNSTYIPLRFVSEAAGADVAWDETERSVQISFDDVPQNKIRKLIENVTQSSSFVQSVVVLTGGDGIKKNGMEIKEIIMGEDGITAQVVFEAGFTVSKAIKSPTGITISPAESVIYEYTCEIYKDSFDQWILKTQPGAMPYEQKEKKPFMG</sequence>
<feature type="signal peptide" evidence="1">
    <location>
        <begin position="1"/>
        <end position="28"/>
    </location>
</feature>
<accession>A0ABX0J9Y0</accession>
<dbReference type="InterPro" id="IPR036582">
    <property type="entry name" value="Mao_N_sf"/>
</dbReference>
<evidence type="ECO:0000256" key="1">
    <source>
        <dbReference type="SAM" id="SignalP"/>
    </source>
</evidence>
<gene>
    <name evidence="3" type="ORF">G9U52_21330</name>
</gene>
<evidence type="ECO:0000313" key="3">
    <source>
        <dbReference type="EMBL" id="NHN32388.1"/>
    </source>
</evidence>
<name>A0ABX0J9Y0_9BACL</name>
<keyword evidence="4" id="KW-1185">Reference proteome</keyword>
<evidence type="ECO:0000313" key="4">
    <source>
        <dbReference type="Proteomes" id="UP001165962"/>
    </source>
</evidence>
<dbReference type="InterPro" id="IPR012854">
    <property type="entry name" value="Cu_amine_oxidase-like_N"/>
</dbReference>
<dbReference type="RefSeq" id="WP_166152680.1">
    <property type="nucleotide sequence ID" value="NZ_JAAOIW010000008.1"/>
</dbReference>
<organism evidence="3 4">
    <name type="scientific">Paenibacillus agricola</name>
    <dbReference type="NCBI Taxonomy" id="2716264"/>
    <lineage>
        <taxon>Bacteria</taxon>
        <taxon>Bacillati</taxon>
        <taxon>Bacillota</taxon>
        <taxon>Bacilli</taxon>
        <taxon>Bacillales</taxon>
        <taxon>Paenibacillaceae</taxon>
        <taxon>Paenibacillus</taxon>
    </lineage>
</organism>
<evidence type="ECO:0000259" key="2">
    <source>
        <dbReference type="Pfam" id="PF07833"/>
    </source>
</evidence>